<dbReference type="EC" id="3.2.1.-" evidence="3"/>
<dbReference type="InterPro" id="IPR031304">
    <property type="entry name" value="SLT_2"/>
</dbReference>
<dbReference type="GO" id="GO:0016798">
    <property type="term" value="F:hydrolase activity, acting on glycosyl bonds"/>
    <property type="evidence" value="ECO:0007669"/>
    <property type="project" value="UniProtKB-KW"/>
</dbReference>
<dbReference type="AlphaFoldDB" id="A0A6S6TCC7"/>
<dbReference type="SUPFAM" id="SSF53955">
    <property type="entry name" value="Lysozyme-like"/>
    <property type="match status" value="1"/>
</dbReference>
<evidence type="ECO:0000259" key="2">
    <source>
        <dbReference type="Pfam" id="PF13406"/>
    </source>
</evidence>
<dbReference type="PANTHER" id="PTHR30163:SF9">
    <property type="entry name" value="MEMBRANE-BOUND LYTIC MUREIN TRANSGLYCOSYLASE B"/>
    <property type="match status" value="1"/>
</dbReference>
<dbReference type="CDD" id="cd13399">
    <property type="entry name" value="Slt35-like"/>
    <property type="match status" value="1"/>
</dbReference>
<keyword evidence="3" id="KW-0378">Hydrolase</keyword>
<name>A0A6S6TCC7_9BACT</name>
<dbReference type="GO" id="GO:0008933">
    <property type="term" value="F:peptidoglycan lytic transglycosylase activity"/>
    <property type="evidence" value="ECO:0007669"/>
    <property type="project" value="TreeGrafter"/>
</dbReference>
<dbReference type="InterPro" id="IPR023346">
    <property type="entry name" value="Lysozyme-like_dom_sf"/>
</dbReference>
<keyword evidence="1" id="KW-0732">Signal</keyword>
<evidence type="ECO:0000313" key="3">
    <source>
        <dbReference type="EMBL" id="CAA6814047.1"/>
    </source>
</evidence>
<accession>A0A6S6TCC7</accession>
<dbReference type="Gene3D" id="1.10.8.350">
    <property type="entry name" value="Bacterial muramidase"/>
    <property type="match status" value="1"/>
</dbReference>
<sequence length="317" mass="35909">MYKIKKLTLLALVLVLGAGCIQKQQTTTVQNPNEYPIAVTTPIPNTQPVYQPTIPVTQPPVYVEPEYVPQRTPYLQGAYGSNNKLKQFITTISQKYNYDRYELNAIFSTVNRDTEALKKYNVFKTAKPTYSKATQIGSWDKYRGNFLTTSRINKGVAFWHENAHYLNKAAQKYGVPPEYIVGIIGVETNFGGYTGTHSVLNALTTLSIEYTKRSKFFTSELENYLLMLRDEKVHPQKIKGSYAGAFGLAQFMPSSFREYAVDFDGDGHINLFNKADAIGSIANYFIGKGKWQPRVPVTMMTYYNKSRFYGLPTGHKT</sequence>
<dbReference type="PROSITE" id="PS51257">
    <property type="entry name" value="PROKAR_LIPOPROTEIN"/>
    <property type="match status" value="1"/>
</dbReference>
<protein>
    <submittedName>
        <fullName evidence="3">Membrane-bound lytic murein transglycosylase B (EC)</fullName>
        <ecNumber evidence="3">3.2.1.-</ecNumber>
    </submittedName>
</protein>
<organism evidence="3">
    <name type="scientific">uncultured Sulfurovum sp</name>
    <dbReference type="NCBI Taxonomy" id="269237"/>
    <lineage>
        <taxon>Bacteria</taxon>
        <taxon>Pseudomonadati</taxon>
        <taxon>Campylobacterota</taxon>
        <taxon>Epsilonproteobacteria</taxon>
        <taxon>Campylobacterales</taxon>
        <taxon>Sulfurovaceae</taxon>
        <taxon>Sulfurovum</taxon>
        <taxon>environmental samples</taxon>
    </lineage>
</organism>
<gene>
    <name evidence="3" type="ORF">HELGO_WM43664</name>
</gene>
<proteinExistence type="predicted"/>
<dbReference type="Pfam" id="PF13406">
    <property type="entry name" value="SLT_2"/>
    <property type="match status" value="1"/>
</dbReference>
<dbReference type="FunFam" id="1.10.8.350:FF:000001">
    <property type="entry name" value="Lytic murein transglycosylase B"/>
    <property type="match status" value="1"/>
</dbReference>
<keyword evidence="3" id="KW-0326">Glycosidase</keyword>
<feature type="non-terminal residue" evidence="3">
    <location>
        <position position="317"/>
    </location>
</feature>
<feature type="domain" description="Transglycosylase SLT" evidence="2">
    <location>
        <begin position="83"/>
        <end position="300"/>
    </location>
</feature>
<dbReference type="GO" id="GO:0009253">
    <property type="term" value="P:peptidoglycan catabolic process"/>
    <property type="evidence" value="ECO:0007669"/>
    <property type="project" value="TreeGrafter"/>
</dbReference>
<dbReference type="Gene3D" id="1.10.530.10">
    <property type="match status" value="1"/>
</dbReference>
<feature type="chain" id="PRO_5027922550" evidence="1">
    <location>
        <begin position="24"/>
        <end position="317"/>
    </location>
</feature>
<dbReference type="EMBL" id="CACVAR010000234">
    <property type="protein sequence ID" value="CAA6814047.1"/>
    <property type="molecule type" value="Genomic_DNA"/>
</dbReference>
<dbReference type="PANTHER" id="PTHR30163">
    <property type="entry name" value="MEMBRANE-BOUND LYTIC MUREIN TRANSGLYCOSYLASE B"/>
    <property type="match status" value="1"/>
</dbReference>
<reference evidence="3" key="1">
    <citation type="submission" date="2020-01" db="EMBL/GenBank/DDBJ databases">
        <authorList>
            <person name="Meier V. D."/>
            <person name="Meier V D."/>
        </authorList>
    </citation>
    <scope>NUCLEOTIDE SEQUENCE</scope>
    <source>
        <strain evidence="3">HLG_WM_MAG_03</strain>
    </source>
</reference>
<evidence type="ECO:0000256" key="1">
    <source>
        <dbReference type="SAM" id="SignalP"/>
    </source>
</evidence>
<feature type="signal peptide" evidence="1">
    <location>
        <begin position="1"/>
        <end position="23"/>
    </location>
</feature>
<dbReference type="InterPro" id="IPR043426">
    <property type="entry name" value="MltB-like"/>
</dbReference>